<dbReference type="AlphaFoldDB" id="A0A2X3IU48"/>
<dbReference type="CDD" id="cd03363">
    <property type="entry name" value="TOPRIM_TopoIA_TopoI"/>
    <property type="match status" value="1"/>
</dbReference>
<dbReference type="PANTHER" id="PTHR42785:SF1">
    <property type="entry name" value="DNA TOPOISOMERASE"/>
    <property type="match status" value="1"/>
</dbReference>
<feature type="region of interest" description="Disordered" evidence="10">
    <location>
        <begin position="36"/>
        <end position="65"/>
    </location>
</feature>
<dbReference type="PANTHER" id="PTHR42785">
    <property type="entry name" value="DNA TOPOISOMERASE, TYPE IA, CORE"/>
    <property type="match status" value="1"/>
</dbReference>
<dbReference type="Pfam" id="PF01751">
    <property type="entry name" value="Toprim"/>
    <property type="match status" value="1"/>
</dbReference>
<keyword evidence="4" id="KW-0238">DNA-binding</keyword>
<accession>A0A2X3IU48</accession>
<sequence length="151" mass="16778">MGKALVIVESPAKAKTINKYLGNDYVVKSSVGHIRDLPTSGSASKKSADSTATKGAKKPKKDERSALVNRMGVDPWHDWNAHYEVLPGKEKVVSELKQLAEKADHIYLATDLDREGEAIAWHLREVIGGDEQRYSRVVFNEITKKRYSSGL</sequence>
<evidence type="ECO:0000256" key="10">
    <source>
        <dbReference type="SAM" id="MobiDB-lite"/>
    </source>
</evidence>
<feature type="domain" description="Toprim" evidence="11">
    <location>
        <begin position="3"/>
        <end position="142"/>
    </location>
</feature>
<evidence type="ECO:0000256" key="4">
    <source>
        <dbReference type="ARBA" id="ARBA00023125"/>
    </source>
</evidence>
<keyword evidence="2" id="KW-0460">Magnesium</keyword>
<evidence type="ECO:0000259" key="11">
    <source>
        <dbReference type="PROSITE" id="PS50880"/>
    </source>
</evidence>
<feature type="compositionally biased region" description="Low complexity" evidence="10">
    <location>
        <begin position="39"/>
        <end position="54"/>
    </location>
</feature>
<keyword evidence="5 12" id="KW-0413">Isomerase</keyword>
<evidence type="ECO:0000256" key="9">
    <source>
        <dbReference type="ARBA" id="ARBA00032877"/>
    </source>
</evidence>
<dbReference type="EMBL" id="UASO01000007">
    <property type="protein sequence ID" value="SQC86594.1"/>
    <property type="molecule type" value="Genomic_DNA"/>
</dbReference>
<dbReference type="SMART" id="SM00493">
    <property type="entry name" value="TOPRIM"/>
    <property type="match status" value="1"/>
</dbReference>
<dbReference type="Proteomes" id="UP000250675">
    <property type="component" value="Unassembled WGS sequence"/>
</dbReference>
<evidence type="ECO:0000256" key="3">
    <source>
        <dbReference type="ARBA" id="ARBA00023029"/>
    </source>
</evidence>
<dbReference type="SUPFAM" id="SSF56712">
    <property type="entry name" value="Prokaryotic type I DNA topoisomerase"/>
    <property type="match status" value="1"/>
</dbReference>
<evidence type="ECO:0000256" key="1">
    <source>
        <dbReference type="ARBA" id="ARBA00022723"/>
    </source>
</evidence>
<evidence type="ECO:0000256" key="8">
    <source>
        <dbReference type="ARBA" id="ARBA00032235"/>
    </source>
</evidence>
<dbReference type="FunFam" id="3.40.50.140:FF:000001">
    <property type="entry name" value="DNA topoisomerase 1"/>
    <property type="match status" value="1"/>
</dbReference>
<gene>
    <name evidence="12" type="primary">topA_6</name>
    <name evidence="12" type="ORF">NCTC9645_04684</name>
</gene>
<evidence type="ECO:0000313" key="12">
    <source>
        <dbReference type="EMBL" id="SQC86594.1"/>
    </source>
</evidence>
<dbReference type="GO" id="GO:0003917">
    <property type="term" value="F:DNA topoisomerase type I (single strand cut, ATP-independent) activity"/>
    <property type="evidence" value="ECO:0007669"/>
    <property type="project" value="InterPro"/>
</dbReference>
<dbReference type="InterPro" id="IPR034149">
    <property type="entry name" value="TOPRIM_TopoI"/>
</dbReference>
<evidence type="ECO:0000256" key="7">
    <source>
        <dbReference type="ARBA" id="ARBA00031985"/>
    </source>
</evidence>
<dbReference type="PROSITE" id="PS50880">
    <property type="entry name" value="TOPRIM"/>
    <property type="match status" value="1"/>
</dbReference>
<protein>
    <recommendedName>
        <fullName evidence="9">Omega-protein</fullName>
    </recommendedName>
    <alternativeName>
        <fullName evidence="8">Relaxing enzyme</fullName>
    </alternativeName>
    <alternativeName>
        <fullName evidence="6">Swivelase</fullName>
    </alternativeName>
    <alternativeName>
        <fullName evidence="7">Untwisting enzyme</fullName>
    </alternativeName>
</protein>
<dbReference type="InterPro" id="IPR000380">
    <property type="entry name" value="Topo_IA"/>
</dbReference>
<reference evidence="12 13" key="1">
    <citation type="submission" date="2018-06" db="EMBL/GenBank/DDBJ databases">
        <authorList>
            <consortium name="Pathogen Informatics"/>
            <person name="Doyle S."/>
        </authorList>
    </citation>
    <scope>NUCLEOTIDE SEQUENCE [LARGE SCALE GENOMIC DNA]</scope>
    <source>
        <strain evidence="12 13">NCTC9645</strain>
    </source>
</reference>
<dbReference type="InterPro" id="IPR006171">
    <property type="entry name" value="TOPRIM_dom"/>
</dbReference>
<name>A0A2X3IU48_KLEPN</name>
<evidence type="ECO:0000256" key="5">
    <source>
        <dbReference type="ARBA" id="ARBA00023235"/>
    </source>
</evidence>
<evidence type="ECO:0000256" key="6">
    <source>
        <dbReference type="ARBA" id="ARBA00030003"/>
    </source>
</evidence>
<dbReference type="GO" id="GO:0003677">
    <property type="term" value="F:DNA binding"/>
    <property type="evidence" value="ECO:0007669"/>
    <property type="project" value="UniProtKB-KW"/>
</dbReference>
<keyword evidence="3" id="KW-0799">Topoisomerase</keyword>
<proteinExistence type="predicted"/>
<dbReference type="GO" id="GO:0006265">
    <property type="term" value="P:DNA topological change"/>
    <property type="evidence" value="ECO:0007669"/>
    <property type="project" value="InterPro"/>
</dbReference>
<evidence type="ECO:0000256" key="2">
    <source>
        <dbReference type="ARBA" id="ARBA00022842"/>
    </source>
</evidence>
<evidence type="ECO:0000313" key="13">
    <source>
        <dbReference type="Proteomes" id="UP000250675"/>
    </source>
</evidence>
<keyword evidence="1" id="KW-0479">Metal-binding</keyword>
<dbReference type="Gene3D" id="3.40.50.140">
    <property type="match status" value="1"/>
</dbReference>
<dbReference type="InterPro" id="IPR023405">
    <property type="entry name" value="Topo_IA_core_domain"/>
</dbReference>
<dbReference type="GO" id="GO:0046872">
    <property type="term" value="F:metal ion binding"/>
    <property type="evidence" value="ECO:0007669"/>
    <property type="project" value="UniProtKB-KW"/>
</dbReference>
<organism evidence="12 13">
    <name type="scientific">Klebsiella pneumoniae</name>
    <dbReference type="NCBI Taxonomy" id="573"/>
    <lineage>
        <taxon>Bacteria</taxon>
        <taxon>Pseudomonadati</taxon>
        <taxon>Pseudomonadota</taxon>
        <taxon>Gammaproteobacteria</taxon>
        <taxon>Enterobacterales</taxon>
        <taxon>Enterobacteriaceae</taxon>
        <taxon>Klebsiella/Raoultella group</taxon>
        <taxon>Klebsiella</taxon>
        <taxon>Klebsiella pneumoniae complex</taxon>
    </lineage>
</organism>